<evidence type="ECO:0000256" key="9">
    <source>
        <dbReference type="ARBA" id="ARBA00023098"/>
    </source>
</evidence>
<keyword evidence="7" id="KW-0560">Oxidoreductase</keyword>
<dbReference type="Proteomes" id="UP000256345">
    <property type="component" value="Unassembled WGS sequence"/>
</dbReference>
<protein>
    <submittedName>
        <fullName evidence="14">Fatty acid desaturase</fullName>
    </submittedName>
    <submittedName>
        <fullName evidence="15">Stearoyl-CoA desaturase (Delta-9 desaturase)</fullName>
    </submittedName>
</protein>
<keyword evidence="6 12" id="KW-1133">Transmembrane helix</keyword>
<evidence type="ECO:0000256" key="1">
    <source>
        <dbReference type="ARBA" id="ARBA00004141"/>
    </source>
</evidence>
<evidence type="ECO:0000256" key="7">
    <source>
        <dbReference type="ARBA" id="ARBA00023002"/>
    </source>
</evidence>
<dbReference type="GO" id="GO:0006633">
    <property type="term" value="P:fatty acid biosynthetic process"/>
    <property type="evidence" value="ECO:0007669"/>
    <property type="project" value="UniProtKB-KW"/>
</dbReference>
<keyword evidence="10 12" id="KW-0472">Membrane</keyword>
<dbReference type="EMBL" id="QUMU01000010">
    <property type="protein sequence ID" value="REG27166.1"/>
    <property type="molecule type" value="Genomic_DNA"/>
</dbReference>
<evidence type="ECO:0000313" key="15">
    <source>
        <dbReference type="EMBL" id="REG27166.1"/>
    </source>
</evidence>
<feature type="domain" description="Fatty acid desaturase" evidence="13">
    <location>
        <begin position="45"/>
        <end position="258"/>
    </location>
</feature>
<evidence type="ECO:0000256" key="2">
    <source>
        <dbReference type="ARBA" id="ARBA00008749"/>
    </source>
</evidence>
<dbReference type="Proteomes" id="UP000035579">
    <property type="component" value="Chromosome"/>
</dbReference>
<evidence type="ECO:0000313" key="17">
    <source>
        <dbReference type="Proteomes" id="UP000256345"/>
    </source>
</evidence>
<dbReference type="CDD" id="cd03505">
    <property type="entry name" value="Delta9-FADS-like"/>
    <property type="match status" value="1"/>
</dbReference>
<comment type="similarity">
    <text evidence="2">Belongs to the fatty acid desaturase type 2 family.</text>
</comment>
<keyword evidence="5" id="KW-0276">Fatty acid metabolism</keyword>
<dbReference type="GO" id="GO:0016020">
    <property type="term" value="C:membrane"/>
    <property type="evidence" value="ECO:0007669"/>
    <property type="project" value="UniProtKB-SubCell"/>
</dbReference>
<name>A0AAC8QFB3_9BACT</name>
<proteinExistence type="inferred from homology"/>
<keyword evidence="17" id="KW-1185">Reference proteome</keyword>
<evidence type="ECO:0000256" key="10">
    <source>
        <dbReference type="ARBA" id="ARBA00023136"/>
    </source>
</evidence>
<keyword evidence="4 12" id="KW-0812">Transmembrane</keyword>
<evidence type="ECO:0000256" key="8">
    <source>
        <dbReference type="ARBA" id="ARBA00023004"/>
    </source>
</evidence>
<feature type="transmembrane region" description="Helical" evidence="12">
    <location>
        <begin position="21"/>
        <end position="39"/>
    </location>
</feature>
<evidence type="ECO:0000313" key="14">
    <source>
        <dbReference type="EMBL" id="AKJ06081.1"/>
    </source>
</evidence>
<dbReference type="PANTHER" id="PTHR11351:SF31">
    <property type="entry name" value="DESATURASE 1, ISOFORM A-RELATED"/>
    <property type="match status" value="1"/>
</dbReference>
<gene>
    <name evidence="14" type="ORF">AA314_07707</name>
    <name evidence="15" type="ORF">ATI61_110173</name>
</gene>
<dbReference type="EMBL" id="CP011509">
    <property type="protein sequence ID" value="AKJ06081.1"/>
    <property type="molecule type" value="Genomic_DNA"/>
</dbReference>
<evidence type="ECO:0000256" key="4">
    <source>
        <dbReference type="ARBA" id="ARBA00022692"/>
    </source>
</evidence>
<keyword evidence="8" id="KW-0408">Iron</keyword>
<feature type="transmembrane region" description="Helical" evidence="12">
    <location>
        <begin position="45"/>
        <end position="63"/>
    </location>
</feature>
<feature type="transmembrane region" description="Helical" evidence="12">
    <location>
        <begin position="167"/>
        <end position="187"/>
    </location>
</feature>
<dbReference type="RefSeq" id="WP_053067025.1">
    <property type="nucleotide sequence ID" value="NZ_CP011509.1"/>
</dbReference>
<reference evidence="14 16" key="1">
    <citation type="submission" date="2015-05" db="EMBL/GenBank/DDBJ databases">
        <title>Genome assembly of Archangium gephyra DSM 2261.</title>
        <authorList>
            <person name="Sharma G."/>
            <person name="Subramanian S."/>
        </authorList>
    </citation>
    <scope>NUCLEOTIDE SEQUENCE [LARGE SCALE GENOMIC DNA]</scope>
    <source>
        <strain evidence="14 16">DSM 2261</strain>
    </source>
</reference>
<evidence type="ECO:0000256" key="11">
    <source>
        <dbReference type="ARBA" id="ARBA00023160"/>
    </source>
</evidence>
<dbReference type="PANTHER" id="PTHR11351">
    <property type="entry name" value="ACYL-COA DESATURASE"/>
    <property type="match status" value="1"/>
</dbReference>
<evidence type="ECO:0000313" key="16">
    <source>
        <dbReference type="Proteomes" id="UP000035579"/>
    </source>
</evidence>
<evidence type="ECO:0000256" key="6">
    <source>
        <dbReference type="ARBA" id="ARBA00022989"/>
    </source>
</evidence>
<keyword evidence="11" id="KW-0275">Fatty acid biosynthesis</keyword>
<dbReference type="InterPro" id="IPR005804">
    <property type="entry name" value="FA_desaturase_dom"/>
</dbReference>
<evidence type="ECO:0000256" key="12">
    <source>
        <dbReference type="SAM" id="Phobius"/>
    </source>
</evidence>
<evidence type="ECO:0000256" key="5">
    <source>
        <dbReference type="ARBA" id="ARBA00022832"/>
    </source>
</evidence>
<sequence>MSGGNTVRTGDGQVRWNPGKSLWFGLVSLVAVVGAVPAFTPSAFALFVGSTVLTLCAGHSVGIHRGLIHRSYRVPVWLEYVLTYLGVLVGLDGPRALVRMHNTRDFQQNEPWCHDYFAHRQPMWRDYFWNLHCRFEFARPFEPRLDAQVEADAFHGFLQRTWMLQQLPWAVLFLAVGGLPWLVWGIFVRVAVSVTGHWLVGYVAHRHGYRGWHNEGAAVQGFNNLLFGALSMGEGWHNNHHTFPRSARLGIRWWELDLGWGFLALLRAMGLATDVLEPGEQSRAHHARPCVLPSSIRPGPDAMVLRCLHPSGRGTPCFDSPCSPLACVQARASRPSRCGLRCPDSPASRFHPKLLAWTRSTWRSS</sequence>
<dbReference type="Pfam" id="PF00487">
    <property type="entry name" value="FA_desaturase"/>
    <property type="match status" value="1"/>
</dbReference>
<keyword evidence="3" id="KW-0444">Lipid biosynthesis</keyword>
<dbReference type="KEGG" id="age:AA314_07707"/>
<organism evidence="14 16">
    <name type="scientific">Archangium gephyra</name>
    <dbReference type="NCBI Taxonomy" id="48"/>
    <lineage>
        <taxon>Bacteria</taxon>
        <taxon>Pseudomonadati</taxon>
        <taxon>Myxococcota</taxon>
        <taxon>Myxococcia</taxon>
        <taxon>Myxococcales</taxon>
        <taxon>Cystobacterineae</taxon>
        <taxon>Archangiaceae</taxon>
        <taxon>Archangium</taxon>
    </lineage>
</organism>
<comment type="subcellular location">
    <subcellularLocation>
        <location evidence="1">Membrane</location>
        <topology evidence="1">Multi-pass membrane protein</topology>
    </subcellularLocation>
</comment>
<evidence type="ECO:0000256" key="3">
    <source>
        <dbReference type="ARBA" id="ARBA00022516"/>
    </source>
</evidence>
<reference evidence="15 17" key="2">
    <citation type="submission" date="2018-08" db="EMBL/GenBank/DDBJ databases">
        <title>Genomic Encyclopedia of Archaeal and Bacterial Type Strains, Phase II (KMG-II): from individual species to whole genera.</title>
        <authorList>
            <person name="Goeker M."/>
        </authorList>
    </citation>
    <scope>NUCLEOTIDE SEQUENCE [LARGE SCALE GENOMIC DNA]</scope>
    <source>
        <strain evidence="15 17">DSM 2261</strain>
    </source>
</reference>
<dbReference type="GO" id="GO:0016717">
    <property type="term" value="F:oxidoreductase activity, acting on paired donors, with oxidation of a pair of donors resulting in the reduction of molecular oxygen to two molecules of water"/>
    <property type="evidence" value="ECO:0007669"/>
    <property type="project" value="InterPro"/>
</dbReference>
<accession>A0AAC8QFB3</accession>
<dbReference type="InterPro" id="IPR015876">
    <property type="entry name" value="Acyl-CoA_DS"/>
</dbReference>
<evidence type="ECO:0000259" key="13">
    <source>
        <dbReference type="Pfam" id="PF00487"/>
    </source>
</evidence>
<keyword evidence="9" id="KW-0443">Lipid metabolism</keyword>
<dbReference type="AlphaFoldDB" id="A0AAC8QFB3"/>